<comment type="subcellular location">
    <subcellularLocation>
        <location evidence="1">Cell membrane</location>
        <topology evidence="1">Multi-pass membrane protein</topology>
    </subcellularLocation>
</comment>
<dbReference type="STRING" id="665467.SAMN02982931_02555"/>
<feature type="transmembrane region" description="Helical" evidence="6">
    <location>
        <begin position="23"/>
        <end position="45"/>
    </location>
</feature>
<evidence type="ECO:0000256" key="4">
    <source>
        <dbReference type="ARBA" id="ARBA00022989"/>
    </source>
</evidence>
<dbReference type="PANTHER" id="PTHR32196">
    <property type="entry name" value="ABC TRANSPORTER PERMEASE PROTEIN YPHD-RELATED-RELATED"/>
    <property type="match status" value="1"/>
</dbReference>
<keyword evidence="5 6" id="KW-0472">Membrane</keyword>
<dbReference type="GO" id="GO:0005886">
    <property type="term" value="C:plasma membrane"/>
    <property type="evidence" value="ECO:0007669"/>
    <property type="project" value="UniProtKB-SubCell"/>
</dbReference>
<reference evidence="7 8" key="1">
    <citation type="submission" date="2016-10" db="EMBL/GenBank/DDBJ databases">
        <authorList>
            <person name="de Groot N.N."/>
        </authorList>
    </citation>
    <scope>NUCLEOTIDE SEQUENCE [LARGE SCALE GENOMIC DNA]</scope>
    <source>
        <strain evidence="7 8">ATCC 35022</strain>
    </source>
</reference>
<sequence length="352" mass="37392">MTETIAGDTVGGAKLIGTADRRFPLDGLGLTLVIVALGVIFTLINPRFASVDNFLNILTQASTYIIVAMGMTFVIAKAGIDLSVGSMLALVTCVFFGFIDDGMAWGLALVIMFALGALLGAFNGILVAFLAVPALIATLGTMVAYRGLALLHSSGKLYYGLPLEIVWLGQGHIFGIPVPVVIAAVFVAFSWWLFNRTPFGVHCRAVGGNREAARLSGIRVSRIEVLVYTFSGICVTIGGLIWMARIDGTQATFGTAMEIHVIAATIIGGTSLFGGRGTIYGTLAGAILLTMLNNALVIAGVEFFWQLVAIGVIVVIAVTVNNIRENRITWLETLRVRRNQARNRSVARGSIA</sequence>
<feature type="transmembrane region" description="Helical" evidence="6">
    <location>
        <begin position="57"/>
        <end position="75"/>
    </location>
</feature>
<dbReference type="CDD" id="cd06579">
    <property type="entry name" value="TM_PBP1_transp_AraH_like"/>
    <property type="match status" value="1"/>
</dbReference>
<dbReference type="Pfam" id="PF02653">
    <property type="entry name" value="BPD_transp_2"/>
    <property type="match status" value="1"/>
</dbReference>
<gene>
    <name evidence="7" type="ORF">SAMN02982931_02555</name>
</gene>
<keyword evidence="4 6" id="KW-1133">Transmembrane helix</keyword>
<keyword evidence="3 6" id="KW-0812">Transmembrane</keyword>
<feature type="transmembrane region" description="Helical" evidence="6">
    <location>
        <begin position="279"/>
        <end position="297"/>
    </location>
</feature>
<protein>
    <submittedName>
        <fullName evidence="7">Ribose transport system permease protein</fullName>
    </submittedName>
</protein>
<proteinExistence type="predicted"/>
<evidence type="ECO:0000256" key="1">
    <source>
        <dbReference type="ARBA" id="ARBA00004651"/>
    </source>
</evidence>
<name>A0A1G6CNU6_9HYPH</name>
<dbReference type="PANTHER" id="PTHR32196:SF72">
    <property type="entry name" value="RIBOSE IMPORT PERMEASE PROTEIN RBSC"/>
    <property type="match status" value="1"/>
</dbReference>
<feature type="transmembrane region" description="Helical" evidence="6">
    <location>
        <begin position="173"/>
        <end position="194"/>
    </location>
</feature>
<evidence type="ECO:0000313" key="7">
    <source>
        <dbReference type="EMBL" id="SDB34563.1"/>
    </source>
</evidence>
<dbReference type="Proteomes" id="UP000199071">
    <property type="component" value="Unassembled WGS sequence"/>
</dbReference>
<feature type="transmembrane region" description="Helical" evidence="6">
    <location>
        <begin position="303"/>
        <end position="323"/>
    </location>
</feature>
<evidence type="ECO:0000256" key="6">
    <source>
        <dbReference type="SAM" id="Phobius"/>
    </source>
</evidence>
<dbReference type="EMBL" id="FMXQ01000005">
    <property type="protein sequence ID" value="SDB34563.1"/>
    <property type="molecule type" value="Genomic_DNA"/>
</dbReference>
<feature type="transmembrane region" description="Helical" evidence="6">
    <location>
        <begin position="105"/>
        <end position="131"/>
    </location>
</feature>
<evidence type="ECO:0000256" key="3">
    <source>
        <dbReference type="ARBA" id="ARBA00022692"/>
    </source>
</evidence>
<accession>A0A1G6CNU6</accession>
<keyword evidence="2" id="KW-1003">Cell membrane</keyword>
<evidence type="ECO:0000256" key="5">
    <source>
        <dbReference type="ARBA" id="ARBA00023136"/>
    </source>
</evidence>
<feature type="transmembrane region" description="Helical" evidence="6">
    <location>
        <begin position="251"/>
        <end position="272"/>
    </location>
</feature>
<evidence type="ECO:0000313" key="8">
    <source>
        <dbReference type="Proteomes" id="UP000199071"/>
    </source>
</evidence>
<organism evidence="7 8">
    <name type="scientific">Bauldia litoralis</name>
    <dbReference type="NCBI Taxonomy" id="665467"/>
    <lineage>
        <taxon>Bacteria</taxon>
        <taxon>Pseudomonadati</taxon>
        <taxon>Pseudomonadota</taxon>
        <taxon>Alphaproteobacteria</taxon>
        <taxon>Hyphomicrobiales</taxon>
        <taxon>Kaistiaceae</taxon>
        <taxon>Bauldia</taxon>
    </lineage>
</organism>
<evidence type="ECO:0000256" key="2">
    <source>
        <dbReference type="ARBA" id="ARBA00022475"/>
    </source>
</evidence>
<dbReference type="RefSeq" id="WP_090876836.1">
    <property type="nucleotide sequence ID" value="NZ_FMXQ01000005.1"/>
</dbReference>
<dbReference type="OrthoDB" id="8417993at2"/>
<feature type="transmembrane region" description="Helical" evidence="6">
    <location>
        <begin position="225"/>
        <end position="245"/>
    </location>
</feature>
<feature type="transmembrane region" description="Helical" evidence="6">
    <location>
        <begin position="82"/>
        <end position="99"/>
    </location>
</feature>
<dbReference type="InterPro" id="IPR001851">
    <property type="entry name" value="ABC_transp_permease"/>
</dbReference>
<dbReference type="GO" id="GO:0022857">
    <property type="term" value="F:transmembrane transporter activity"/>
    <property type="evidence" value="ECO:0007669"/>
    <property type="project" value="InterPro"/>
</dbReference>
<dbReference type="AlphaFoldDB" id="A0A1G6CNU6"/>
<keyword evidence="8" id="KW-1185">Reference proteome</keyword>